<proteinExistence type="predicted"/>
<evidence type="ECO:0000313" key="3">
    <source>
        <dbReference type="Proteomes" id="UP001500552"/>
    </source>
</evidence>
<feature type="domain" description="DUF4136" evidence="1">
    <location>
        <begin position="35"/>
        <end position="201"/>
    </location>
</feature>
<dbReference type="Gene3D" id="3.30.160.670">
    <property type="match status" value="1"/>
</dbReference>
<dbReference type="Pfam" id="PF13590">
    <property type="entry name" value="DUF4136"/>
    <property type="match status" value="1"/>
</dbReference>
<comment type="caution">
    <text evidence="2">The sequence shown here is derived from an EMBL/GenBank/DDBJ whole genome shotgun (WGS) entry which is preliminary data.</text>
</comment>
<dbReference type="InterPro" id="IPR025411">
    <property type="entry name" value="DUF4136"/>
</dbReference>
<sequence>MKHDTITPTPPGALSLLLILLLALSGCARLPLADVQYIYDPSINFRKFRTFSWYKAEVPTPLAGGAGPQFTTLVDDRVKGAVASELVKQGLNLVVDEAPDLLVAYDIAVDTAQLVAQDNNLPPGYGYAYWYGYRYRYSYAGVANYRSIERHDIGTLVIDLIDPDTNQLIWRGWVDSDINPTALDDSYIAVVVANIMSQFPPTPDITR</sequence>
<dbReference type="PROSITE" id="PS51257">
    <property type="entry name" value="PROKAR_LIPOPROTEIN"/>
    <property type="match status" value="1"/>
</dbReference>
<dbReference type="Proteomes" id="UP001500552">
    <property type="component" value="Unassembled WGS sequence"/>
</dbReference>
<keyword evidence="3" id="KW-1185">Reference proteome</keyword>
<reference evidence="3" key="1">
    <citation type="journal article" date="2019" name="Int. J. Syst. Evol. Microbiol.">
        <title>The Global Catalogue of Microorganisms (GCM) 10K type strain sequencing project: providing services to taxonomists for standard genome sequencing and annotation.</title>
        <authorList>
            <consortium name="The Broad Institute Genomics Platform"/>
            <consortium name="The Broad Institute Genome Sequencing Center for Infectious Disease"/>
            <person name="Wu L."/>
            <person name="Ma J."/>
        </authorList>
    </citation>
    <scope>NUCLEOTIDE SEQUENCE [LARGE SCALE GENOMIC DNA]</scope>
    <source>
        <strain evidence="3">JCM 17926</strain>
    </source>
</reference>
<accession>A0ABP8M5K2</accession>
<gene>
    <name evidence="2" type="ORF">GCM10023188_47460</name>
</gene>
<name>A0ABP8M5K2_9BACT</name>
<protein>
    <submittedName>
        <fullName evidence="2">DUF4136 domain-containing protein</fullName>
    </submittedName>
</protein>
<evidence type="ECO:0000313" key="2">
    <source>
        <dbReference type="EMBL" id="GAA4444942.1"/>
    </source>
</evidence>
<organism evidence="2 3">
    <name type="scientific">Pontibacter saemangeumensis</name>
    <dbReference type="NCBI Taxonomy" id="1084525"/>
    <lineage>
        <taxon>Bacteria</taxon>
        <taxon>Pseudomonadati</taxon>
        <taxon>Bacteroidota</taxon>
        <taxon>Cytophagia</taxon>
        <taxon>Cytophagales</taxon>
        <taxon>Hymenobacteraceae</taxon>
        <taxon>Pontibacter</taxon>
    </lineage>
</organism>
<dbReference type="RefSeq" id="WP_345163344.1">
    <property type="nucleotide sequence ID" value="NZ_BAABHC010000041.1"/>
</dbReference>
<dbReference type="EMBL" id="BAABHC010000041">
    <property type="protein sequence ID" value="GAA4444942.1"/>
    <property type="molecule type" value="Genomic_DNA"/>
</dbReference>
<evidence type="ECO:0000259" key="1">
    <source>
        <dbReference type="Pfam" id="PF13590"/>
    </source>
</evidence>